<reference evidence="2 3" key="1">
    <citation type="submission" date="2019-02" db="EMBL/GenBank/DDBJ databases">
        <title>Deep-cultivation of Planctomycetes and their phenomic and genomic characterization uncovers novel biology.</title>
        <authorList>
            <person name="Wiegand S."/>
            <person name="Jogler M."/>
            <person name="Boedeker C."/>
            <person name="Pinto D."/>
            <person name="Vollmers J."/>
            <person name="Rivas-Marin E."/>
            <person name="Kohn T."/>
            <person name="Peeters S.H."/>
            <person name="Heuer A."/>
            <person name="Rast P."/>
            <person name="Oberbeckmann S."/>
            <person name="Bunk B."/>
            <person name="Jeske O."/>
            <person name="Meyerdierks A."/>
            <person name="Storesund J.E."/>
            <person name="Kallscheuer N."/>
            <person name="Luecker S."/>
            <person name="Lage O.M."/>
            <person name="Pohl T."/>
            <person name="Merkel B.J."/>
            <person name="Hornburger P."/>
            <person name="Mueller R.-W."/>
            <person name="Bruemmer F."/>
            <person name="Labrenz M."/>
            <person name="Spormann A.M."/>
            <person name="Op Den Camp H."/>
            <person name="Overmann J."/>
            <person name="Amann R."/>
            <person name="Jetten M.S.M."/>
            <person name="Mascher T."/>
            <person name="Medema M.H."/>
            <person name="Devos D.P."/>
            <person name="Kaster A.-K."/>
            <person name="Ovreas L."/>
            <person name="Rohde M."/>
            <person name="Galperin M.Y."/>
            <person name="Jogler C."/>
        </authorList>
    </citation>
    <scope>NUCLEOTIDE SEQUENCE [LARGE SCALE GENOMIC DNA]</scope>
    <source>
        <strain evidence="2 3">Pan14r</strain>
    </source>
</reference>
<evidence type="ECO:0000313" key="2">
    <source>
        <dbReference type="EMBL" id="TWT68406.1"/>
    </source>
</evidence>
<feature type="region of interest" description="Disordered" evidence="1">
    <location>
        <begin position="79"/>
        <end position="99"/>
    </location>
</feature>
<proteinExistence type="predicted"/>
<comment type="caution">
    <text evidence="2">The sequence shown here is derived from an EMBL/GenBank/DDBJ whole genome shotgun (WGS) entry which is preliminary data.</text>
</comment>
<evidence type="ECO:0000256" key="1">
    <source>
        <dbReference type="SAM" id="MobiDB-lite"/>
    </source>
</evidence>
<evidence type="ECO:0000313" key="3">
    <source>
        <dbReference type="Proteomes" id="UP000317238"/>
    </source>
</evidence>
<keyword evidence="3" id="KW-1185">Reference proteome</keyword>
<dbReference type="Proteomes" id="UP000317238">
    <property type="component" value="Unassembled WGS sequence"/>
</dbReference>
<organism evidence="2 3">
    <name type="scientific">Crateriforma conspicua</name>
    <dbReference type="NCBI Taxonomy" id="2527996"/>
    <lineage>
        <taxon>Bacteria</taxon>
        <taxon>Pseudomonadati</taxon>
        <taxon>Planctomycetota</taxon>
        <taxon>Planctomycetia</taxon>
        <taxon>Planctomycetales</taxon>
        <taxon>Planctomycetaceae</taxon>
        <taxon>Crateriforma</taxon>
    </lineage>
</organism>
<dbReference type="RefSeq" id="WP_197203267.1">
    <property type="nucleotide sequence ID" value="NZ_SJPL01000001.1"/>
</dbReference>
<dbReference type="AlphaFoldDB" id="A0A5C5XYB9"/>
<dbReference type="EMBL" id="SJPL01000001">
    <property type="protein sequence ID" value="TWT68406.1"/>
    <property type="molecule type" value="Genomic_DNA"/>
</dbReference>
<gene>
    <name evidence="2" type="ORF">Pan14r_06510</name>
</gene>
<dbReference type="GO" id="GO:0016989">
    <property type="term" value="F:sigma factor antagonist activity"/>
    <property type="evidence" value="ECO:0007669"/>
    <property type="project" value="TreeGrafter"/>
</dbReference>
<dbReference type="PANTHER" id="PTHR30273:SF2">
    <property type="entry name" value="PROTEIN FECR"/>
    <property type="match status" value="1"/>
</dbReference>
<name>A0A5C5XYB9_9PLAN</name>
<accession>A0A5C5XYB9</accession>
<dbReference type="InterPro" id="IPR012373">
    <property type="entry name" value="Ferrdict_sens_TM"/>
</dbReference>
<protein>
    <submittedName>
        <fullName evidence="2">FecR protein</fullName>
    </submittedName>
</protein>
<sequence length="490" mass="53290">MNRHDSSSPISYEDFLRAATMFQDGAMSPEELEQFDKSLQQSPELRRWFIEFQEQSATLAECFRGQAVHGIDRIDADADSLSSAPQRTKKVSDTGWDTPLGTPGSQRTLAWAAVAVALAACVLVAFLPGKSSRQIPEHDAVMTYAEQASWGGAADQWPVDGRYLTRSDSYRLDSGSIRLRLNSGAIVSVAAPASFRIVGPESIDLLAGKMTARTSGNRTDLVIRAGDLEIRDSETAFGVTATTDGDVDLAVFDGDVSVRVTDDVDPPSEQMVVEGSALASYRSAGRTTKIPYEPGKYQDIWPLALGIDEASSIVDFVPPGPDVSLSSLAHNHKMFLVPEKLNHHVSRPADLKLVLPGQTWPSSPTQKFRVTPKQSVSSYLLMYKPQTSNFGSRQTLSGSISFQHPILGIAVTGDQLRNSDQPFGIDDLDYKAFRGRHLEDVDTEFGSLPADSITISDDGRQLYFSLHVGALTDHLRVLVDDSESPASDAP</sequence>
<dbReference type="PANTHER" id="PTHR30273">
    <property type="entry name" value="PERIPLASMIC SIGNAL SENSOR AND SIGMA FACTOR ACTIVATOR FECR-RELATED"/>
    <property type="match status" value="1"/>
</dbReference>